<gene>
    <name evidence="12 15" type="primary">priA</name>
    <name evidence="15" type="ORF">A5CBH24_11620</name>
</gene>
<keyword evidence="10 12" id="KW-0413">Isomerase</keyword>
<dbReference type="PANTHER" id="PTHR30580:SF0">
    <property type="entry name" value="PRIMOSOMAL PROTEIN N"/>
    <property type="match status" value="1"/>
</dbReference>
<dbReference type="PANTHER" id="PTHR30580">
    <property type="entry name" value="PRIMOSOMAL PROTEIN N"/>
    <property type="match status" value="1"/>
</dbReference>
<dbReference type="PROSITE" id="PS51192">
    <property type="entry name" value="HELICASE_ATP_BIND_1"/>
    <property type="match status" value="1"/>
</dbReference>
<dbReference type="GeneID" id="78341880"/>
<dbReference type="Pfam" id="PF17764">
    <property type="entry name" value="PriA_3primeBD"/>
    <property type="match status" value="1"/>
</dbReference>
<feature type="domain" description="Helicase C-terminal" evidence="14">
    <location>
        <begin position="483"/>
        <end position="651"/>
    </location>
</feature>
<keyword evidence="7 12" id="KW-0862">Zinc</keyword>
<dbReference type="InterPro" id="IPR041222">
    <property type="entry name" value="PriA_3primeBD"/>
</dbReference>
<dbReference type="InterPro" id="IPR011545">
    <property type="entry name" value="DEAD/DEAH_box_helicase_dom"/>
</dbReference>
<dbReference type="Gene3D" id="3.40.50.300">
    <property type="entry name" value="P-loop containing nucleotide triphosphate hydrolases"/>
    <property type="match status" value="2"/>
</dbReference>
<evidence type="ECO:0000256" key="12">
    <source>
        <dbReference type="HAMAP-Rule" id="MF_00983"/>
    </source>
</evidence>
<evidence type="ECO:0000256" key="8">
    <source>
        <dbReference type="ARBA" id="ARBA00022840"/>
    </source>
</evidence>
<dbReference type="InterPro" id="IPR005259">
    <property type="entry name" value="PriA"/>
</dbReference>
<feature type="binding site" evidence="12">
    <location>
        <position position="468"/>
    </location>
    <ligand>
        <name>Zn(2+)</name>
        <dbReference type="ChEBI" id="CHEBI:29105"/>
        <label>2</label>
    </ligand>
</feature>
<evidence type="ECO:0000256" key="11">
    <source>
        <dbReference type="ARBA" id="ARBA00048988"/>
    </source>
</evidence>
<reference evidence="16" key="1">
    <citation type="submission" date="2019-06" db="EMBL/GenBank/DDBJ databases">
        <title>Alistipes onderdonkii subsp. vulgaris subsp. nov., Alistipes dispar sp. nov. and Alistipes communis sp. nov., isolated from human faeces, and creation of Alistipes onderdonkii subsp. onderdonkii subsp. nov.</title>
        <authorList>
            <person name="Sakamoto M."/>
            <person name="Ikeyama N."/>
            <person name="Ogata Y."/>
            <person name="Suda W."/>
            <person name="Iino T."/>
            <person name="Hattori M."/>
            <person name="Ohkuma M."/>
        </authorList>
    </citation>
    <scope>NUCLEOTIDE SEQUENCE [LARGE SCALE GENOMIC DNA]</scope>
    <source>
        <strain evidence="16">5CBH24</strain>
    </source>
</reference>
<keyword evidence="16" id="KW-1185">Reference proteome</keyword>
<dbReference type="CDD" id="cd18804">
    <property type="entry name" value="SF2_C_priA"/>
    <property type="match status" value="1"/>
</dbReference>
<evidence type="ECO:0000259" key="14">
    <source>
        <dbReference type="PROSITE" id="PS51194"/>
    </source>
</evidence>
<dbReference type="SMART" id="SM00490">
    <property type="entry name" value="HELICc"/>
    <property type="match status" value="1"/>
</dbReference>
<dbReference type="InterPro" id="IPR014001">
    <property type="entry name" value="Helicase_ATP-bd"/>
</dbReference>
<evidence type="ECO:0000256" key="3">
    <source>
        <dbReference type="ARBA" id="ARBA00022723"/>
    </source>
</evidence>
<keyword evidence="9 12" id="KW-0238">DNA-binding</keyword>
<dbReference type="OrthoDB" id="9759544at2"/>
<dbReference type="GO" id="GO:0003677">
    <property type="term" value="F:DNA binding"/>
    <property type="evidence" value="ECO:0007669"/>
    <property type="project" value="UniProtKB-UniRule"/>
</dbReference>
<comment type="catalytic activity">
    <reaction evidence="12">
        <text>Couples ATP hydrolysis with the unwinding of duplex DNA by translocating in the 3'-5' direction.</text>
        <dbReference type="EC" id="5.6.2.4"/>
    </reaction>
</comment>
<dbReference type="Gene3D" id="3.40.1440.60">
    <property type="entry name" value="PriA, 3(prime) DNA-binding domain"/>
    <property type="match status" value="1"/>
</dbReference>
<comment type="subunit">
    <text evidence="12">Component of the replication restart primosome.</text>
</comment>
<dbReference type="Pfam" id="PF00271">
    <property type="entry name" value="Helicase_C"/>
    <property type="match status" value="1"/>
</dbReference>
<dbReference type="InterPro" id="IPR001650">
    <property type="entry name" value="Helicase_C-like"/>
</dbReference>
<evidence type="ECO:0000256" key="9">
    <source>
        <dbReference type="ARBA" id="ARBA00023125"/>
    </source>
</evidence>
<sequence>MERYADIVLPLAQPAYTYAVADGLDVEEGQAVAVQFGARRIYTGIVWRIHGRRPDFPRIKTVSRVLYDRPLLDARQRALWEWMADYYLCTLGEVMRFALPQTIKPSGNSEQEFADREYRPRTELYAALDASLHDEERFHDLMERLSRRAPRQYAALLAIASAEGGDRISTGEVPRRLLEADAATLAALQKKGLVTLTRRERSVERGCVRFQLPTLTPAQQSCLDTIRGHFDAGRRTVLLHGITGSGKTELYIHLIAEALVRGGDVLLLVPEIAITAQLIARLERIFGSRVTAYHSKLTLARRTESYLRLTRSDGGELVVGARSALFLPLRHLQLIVVDEEHDTGYKQTDAQPRYNARDVAVVMARLREARTVLGSATPSLESYANALGGKYGLATLDERYGDARPPLVLVSDTLRAVKRNERKTHFNRLLLDKLADVLARGEQAMLFQNRRGFAPYVECRACGWTARCPRCNVTLTYHKRDHRLQCHYCGHVETVPVRCPACRAGEVTPAGFGTEKVEEELARLFPAARIERLDRDTATSERAYRAIIDRFESGQSDLLVGTQMITKGFDFARVSLVGILNADNLLFAPDFRAAERAFQLMTQVAGRAGRRDAAGEVVIQTTEPEHPVIRQVAAGDYEAMARTQLAERRAFAYPPYARLIRLTLRQRDRDLLYRASAALAVALRGRFGRRAMGPVAPPVDRIREEYITEFLLKIESGASASRAREVLREVLRQTLGAKEFQTVTLSCDVDPQ</sequence>
<dbReference type="GO" id="GO:0043138">
    <property type="term" value="F:3'-5' DNA helicase activity"/>
    <property type="evidence" value="ECO:0007669"/>
    <property type="project" value="UniProtKB-EC"/>
</dbReference>
<dbReference type="EC" id="5.6.2.4" evidence="12"/>
<dbReference type="InterPro" id="IPR042115">
    <property type="entry name" value="PriA_3primeBD_sf"/>
</dbReference>
<evidence type="ECO:0000313" key="16">
    <source>
        <dbReference type="Proteomes" id="UP000318946"/>
    </source>
</evidence>
<keyword evidence="2 12" id="KW-0235">DNA replication</keyword>
<keyword evidence="4 12" id="KW-0547">Nucleotide-binding</keyword>
<evidence type="ECO:0000256" key="2">
    <source>
        <dbReference type="ARBA" id="ARBA00022705"/>
    </source>
</evidence>
<dbReference type="InterPro" id="IPR040498">
    <property type="entry name" value="PriA_CRR"/>
</dbReference>
<evidence type="ECO:0000256" key="4">
    <source>
        <dbReference type="ARBA" id="ARBA00022741"/>
    </source>
</evidence>
<dbReference type="SMART" id="SM00487">
    <property type="entry name" value="DEXDc"/>
    <property type="match status" value="1"/>
</dbReference>
<feature type="binding site" evidence="12">
    <location>
        <position position="462"/>
    </location>
    <ligand>
        <name>Zn(2+)</name>
        <dbReference type="ChEBI" id="CHEBI:29105"/>
        <label>1</label>
    </ligand>
</feature>
<evidence type="ECO:0000256" key="10">
    <source>
        <dbReference type="ARBA" id="ARBA00023235"/>
    </source>
</evidence>
<feature type="binding site" evidence="12">
    <location>
        <position position="502"/>
    </location>
    <ligand>
        <name>Zn(2+)</name>
        <dbReference type="ChEBI" id="CHEBI:29105"/>
        <label>1</label>
    </ligand>
</feature>
<feature type="binding site" evidence="12">
    <location>
        <position position="471"/>
    </location>
    <ligand>
        <name>Zn(2+)</name>
        <dbReference type="ChEBI" id="CHEBI:29105"/>
        <label>2</label>
    </ligand>
</feature>
<dbReference type="Pfam" id="PF18319">
    <property type="entry name" value="Zn_ribbon_PriA"/>
    <property type="match status" value="1"/>
</dbReference>
<dbReference type="GO" id="GO:0005524">
    <property type="term" value="F:ATP binding"/>
    <property type="evidence" value="ECO:0007669"/>
    <property type="project" value="UniProtKB-UniRule"/>
</dbReference>
<dbReference type="SUPFAM" id="SSF52540">
    <property type="entry name" value="P-loop containing nucleoside triphosphate hydrolases"/>
    <property type="match status" value="2"/>
</dbReference>
<evidence type="ECO:0000256" key="6">
    <source>
        <dbReference type="ARBA" id="ARBA00022806"/>
    </source>
</evidence>
<dbReference type="InterPro" id="IPR027417">
    <property type="entry name" value="P-loop_NTPase"/>
</dbReference>
<dbReference type="EMBL" id="AP019735">
    <property type="protein sequence ID" value="BBL03849.1"/>
    <property type="molecule type" value="Genomic_DNA"/>
</dbReference>
<dbReference type="AlphaFoldDB" id="A0A4Y1WUD5"/>
<dbReference type="Pfam" id="PF18074">
    <property type="entry name" value="PriA_C"/>
    <property type="match status" value="1"/>
</dbReference>
<feature type="binding site" evidence="12">
    <location>
        <position position="486"/>
    </location>
    <ligand>
        <name>Zn(2+)</name>
        <dbReference type="ChEBI" id="CHEBI:29105"/>
        <label>2</label>
    </ligand>
</feature>
<dbReference type="KEGG" id="acou:A5CBH24_11620"/>
<dbReference type="NCBIfam" id="TIGR00595">
    <property type="entry name" value="priA"/>
    <property type="match status" value="1"/>
</dbReference>
<evidence type="ECO:0000259" key="13">
    <source>
        <dbReference type="PROSITE" id="PS51192"/>
    </source>
</evidence>
<feature type="binding site" evidence="12">
    <location>
        <position position="489"/>
    </location>
    <ligand>
        <name>Zn(2+)</name>
        <dbReference type="ChEBI" id="CHEBI:29105"/>
        <label>2</label>
    </ligand>
</feature>
<dbReference type="GO" id="GO:1990077">
    <property type="term" value="C:primosome complex"/>
    <property type="evidence" value="ECO:0007669"/>
    <property type="project" value="UniProtKB-UniRule"/>
</dbReference>
<comment type="similarity">
    <text evidence="12">Belongs to the helicase family. PriA subfamily.</text>
</comment>
<dbReference type="GO" id="GO:0006302">
    <property type="term" value="P:double-strand break repair"/>
    <property type="evidence" value="ECO:0007669"/>
    <property type="project" value="InterPro"/>
</dbReference>
<comment type="catalytic activity">
    <reaction evidence="11 12">
        <text>ATP + H2O = ADP + phosphate + H(+)</text>
        <dbReference type="Rhea" id="RHEA:13065"/>
        <dbReference type="ChEBI" id="CHEBI:15377"/>
        <dbReference type="ChEBI" id="CHEBI:15378"/>
        <dbReference type="ChEBI" id="CHEBI:30616"/>
        <dbReference type="ChEBI" id="CHEBI:43474"/>
        <dbReference type="ChEBI" id="CHEBI:456216"/>
        <dbReference type="EC" id="5.6.2.4"/>
    </reaction>
</comment>
<evidence type="ECO:0000313" key="15">
    <source>
        <dbReference type="EMBL" id="BBL03849.1"/>
    </source>
</evidence>
<dbReference type="Pfam" id="PF00270">
    <property type="entry name" value="DEAD"/>
    <property type="match status" value="1"/>
</dbReference>
<name>A0A4Y1WUD5_9BACT</name>
<accession>A0A4Y1WUD5</accession>
<protein>
    <recommendedName>
        <fullName evidence="12">Replication restart protein PriA</fullName>
    </recommendedName>
    <alternativeName>
        <fullName evidence="12">ATP-dependent DNA helicase PriA</fullName>
        <ecNumber evidence="12">5.6.2.4</ecNumber>
    </alternativeName>
    <alternativeName>
        <fullName evidence="12">DNA 3'-5' helicase PriA</fullName>
    </alternativeName>
</protein>
<dbReference type="Proteomes" id="UP000318946">
    <property type="component" value="Chromosome"/>
</dbReference>
<evidence type="ECO:0000256" key="1">
    <source>
        <dbReference type="ARBA" id="ARBA00022515"/>
    </source>
</evidence>
<keyword evidence="5 12" id="KW-0378">Hydrolase</keyword>
<feature type="domain" description="Helicase ATP-binding" evidence="13">
    <location>
        <begin position="228"/>
        <end position="396"/>
    </location>
</feature>
<dbReference type="GO" id="GO:0016887">
    <property type="term" value="F:ATP hydrolysis activity"/>
    <property type="evidence" value="ECO:0007669"/>
    <property type="project" value="RHEA"/>
</dbReference>
<comment type="function">
    <text evidence="12">Initiates the restart of stalled replication forks, which reloads the replicative helicase on sites other than the origin of replication. Recognizes and binds to abandoned replication forks and remodels them to uncover a helicase loading site. Promotes assembly of the primosome at these replication forks.</text>
</comment>
<comment type="cofactor">
    <cofactor evidence="12">
        <name>Zn(2+)</name>
        <dbReference type="ChEBI" id="CHEBI:29105"/>
    </cofactor>
    <text evidence="12">Binds 2 zinc ions per subunit.</text>
</comment>
<evidence type="ECO:0000256" key="7">
    <source>
        <dbReference type="ARBA" id="ARBA00022833"/>
    </source>
</evidence>
<keyword evidence="1 12" id="KW-0639">Primosome</keyword>
<keyword evidence="6 12" id="KW-0347">Helicase</keyword>
<dbReference type="HAMAP" id="MF_00983">
    <property type="entry name" value="PriA"/>
    <property type="match status" value="1"/>
</dbReference>
<dbReference type="GO" id="GO:0006270">
    <property type="term" value="P:DNA replication initiation"/>
    <property type="evidence" value="ECO:0007669"/>
    <property type="project" value="TreeGrafter"/>
</dbReference>
<keyword evidence="3 12" id="KW-0479">Metal-binding</keyword>
<evidence type="ECO:0000256" key="5">
    <source>
        <dbReference type="ARBA" id="ARBA00022801"/>
    </source>
</evidence>
<keyword evidence="8 12" id="KW-0067">ATP-binding</keyword>
<dbReference type="PROSITE" id="PS51194">
    <property type="entry name" value="HELICASE_CTER"/>
    <property type="match status" value="1"/>
</dbReference>
<dbReference type="GO" id="GO:0006269">
    <property type="term" value="P:DNA replication, synthesis of primer"/>
    <property type="evidence" value="ECO:0007669"/>
    <property type="project" value="UniProtKB-KW"/>
</dbReference>
<feature type="binding site" evidence="12">
    <location>
        <position position="499"/>
    </location>
    <ligand>
        <name>Zn(2+)</name>
        <dbReference type="ChEBI" id="CHEBI:29105"/>
        <label>1</label>
    </ligand>
</feature>
<dbReference type="InterPro" id="IPR041236">
    <property type="entry name" value="PriA_C"/>
</dbReference>
<dbReference type="FunFam" id="3.40.50.300:FF:000489">
    <property type="entry name" value="Primosome assembly protein PriA"/>
    <property type="match status" value="1"/>
</dbReference>
<dbReference type="GO" id="GO:0006310">
    <property type="term" value="P:DNA recombination"/>
    <property type="evidence" value="ECO:0007669"/>
    <property type="project" value="InterPro"/>
</dbReference>
<feature type="binding site" evidence="12">
    <location>
        <position position="459"/>
    </location>
    <ligand>
        <name>Zn(2+)</name>
        <dbReference type="ChEBI" id="CHEBI:29105"/>
        <label>1</label>
    </ligand>
</feature>
<proteinExistence type="inferred from homology"/>
<organism evidence="15 16">
    <name type="scientific">Alistipes communis</name>
    <dbReference type="NCBI Taxonomy" id="2585118"/>
    <lineage>
        <taxon>Bacteria</taxon>
        <taxon>Pseudomonadati</taxon>
        <taxon>Bacteroidota</taxon>
        <taxon>Bacteroidia</taxon>
        <taxon>Bacteroidales</taxon>
        <taxon>Rikenellaceae</taxon>
        <taxon>Alistipes</taxon>
    </lineage>
</organism>
<dbReference type="GO" id="GO:0008270">
    <property type="term" value="F:zinc ion binding"/>
    <property type="evidence" value="ECO:0007669"/>
    <property type="project" value="UniProtKB-UniRule"/>
</dbReference>
<dbReference type="RefSeq" id="WP_141412484.1">
    <property type="nucleotide sequence ID" value="NZ_AP019735.1"/>
</dbReference>